<gene>
    <name evidence="1" type="ORF">NIES593_14985</name>
</gene>
<sequence length="165" mass="18424">MIVVSNTSPICYLVLIDAINVLPQLYGQVIIPQAVCSELAASGSPLILQEWIANPPPWLIIQAVDLVEDDSLLTLDLGERNAIFLAERLKANLIILDEQEARRIAIDRGLKVIGLLGVFYQAAIRDLIDLAESLERLKQTNFRASSSLFNSLLARYQNELNNRNR</sequence>
<dbReference type="STRING" id="1921803.NIES593_14985"/>
<dbReference type="InterPro" id="IPR021799">
    <property type="entry name" value="PIN-like_prokaryotic"/>
</dbReference>
<organism evidence="1 2">
    <name type="scientific">Hydrococcus rivularis NIES-593</name>
    <dbReference type="NCBI Taxonomy" id="1921803"/>
    <lineage>
        <taxon>Bacteria</taxon>
        <taxon>Bacillati</taxon>
        <taxon>Cyanobacteriota</taxon>
        <taxon>Cyanophyceae</taxon>
        <taxon>Pleurocapsales</taxon>
        <taxon>Hydrococcaceae</taxon>
        <taxon>Hydrococcus</taxon>
    </lineage>
</organism>
<dbReference type="RefSeq" id="WP_073600348.1">
    <property type="nucleotide sequence ID" value="NZ_MRCB01000018.1"/>
</dbReference>
<evidence type="ECO:0000313" key="1">
    <source>
        <dbReference type="EMBL" id="OKH21727.1"/>
    </source>
</evidence>
<dbReference type="PANTHER" id="PTHR39550:SF1">
    <property type="entry name" value="SLL0658 PROTEIN"/>
    <property type="match status" value="1"/>
</dbReference>
<evidence type="ECO:0000313" key="2">
    <source>
        <dbReference type="Proteomes" id="UP000186868"/>
    </source>
</evidence>
<dbReference type="EMBL" id="MRCB01000018">
    <property type="protein sequence ID" value="OKH21727.1"/>
    <property type="molecule type" value="Genomic_DNA"/>
</dbReference>
<keyword evidence="2" id="KW-1185">Reference proteome</keyword>
<comment type="caution">
    <text evidence="1">The sequence shown here is derived from an EMBL/GenBank/DDBJ whole genome shotgun (WGS) entry which is preliminary data.</text>
</comment>
<dbReference type="OrthoDB" id="9796404at2"/>
<dbReference type="AlphaFoldDB" id="A0A1U7HDQ6"/>
<accession>A0A1U7HDQ6</accession>
<dbReference type="Pfam" id="PF11848">
    <property type="entry name" value="DUF3368"/>
    <property type="match status" value="1"/>
</dbReference>
<dbReference type="Proteomes" id="UP000186868">
    <property type="component" value="Unassembled WGS sequence"/>
</dbReference>
<proteinExistence type="predicted"/>
<reference evidence="1 2" key="1">
    <citation type="submission" date="2016-11" db="EMBL/GenBank/DDBJ databases">
        <title>Draft Genome Sequences of Nine Cyanobacterial Strains from Diverse Habitats.</title>
        <authorList>
            <person name="Zhu T."/>
            <person name="Hou S."/>
            <person name="Lu X."/>
            <person name="Hess W.R."/>
        </authorList>
    </citation>
    <scope>NUCLEOTIDE SEQUENCE [LARGE SCALE GENOMIC DNA]</scope>
    <source>
        <strain evidence="1 2">NIES-593</strain>
    </source>
</reference>
<name>A0A1U7HDQ6_9CYAN</name>
<protein>
    <submittedName>
        <fullName evidence="1">DUF3368 domain-containing protein</fullName>
    </submittedName>
</protein>
<dbReference type="PANTHER" id="PTHR39550">
    <property type="entry name" value="SLL0658 PROTEIN"/>
    <property type="match status" value="1"/>
</dbReference>